<keyword evidence="2" id="KW-0805">Transcription regulation</keyword>
<keyword evidence="4" id="KW-0804">Transcription</keyword>
<accession>A0AAE0T5F5</accession>
<dbReference type="InterPro" id="IPR036388">
    <property type="entry name" value="WH-like_DNA-bd_sf"/>
</dbReference>
<keyword evidence="3" id="KW-0346">Stress response</keyword>
<dbReference type="HAMAP" id="MF_00081">
    <property type="entry name" value="HrcA"/>
    <property type="match status" value="1"/>
</dbReference>
<dbReference type="Gene3D" id="3.30.390.60">
    <property type="entry name" value="Heat-inducible transcription repressor hrca homolog, domain 3"/>
    <property type="match status" value="1"/>
</dbReference>
<dbReference type="InterPro" id="IPR036390">
    <property type="entry name" value="WH_DNA-bd_sf"/>
</dbReference>
<dbReference type="InterPro" id="IPR002571">
    <property type="entry name" value="HrcA"/>
</dbReference>
<dbReference type="InterPro" id="IPR029016">
    <property type="entry name" value="GAF-like_dom_sf"/>
</dbReference>
<dbReference type="PIRSF" id="PIRSF005485">
    <property type="entry name" value="HrcA"/>
    <property type="match status" value="1"/>
</dbReference>
<evidence type="ECO:0000256" key="2">
    <source>
        <dbReference type="ARBA" id="ARBA00023015"/>
    </source>
</evidence>
<evidence type="ECO:0000256" key="4">
    <source>
        <dbReference type="ARBA" id="ARBA00023163"/>
    </source>
</evidence>
<dbReference type="Gene3D" id="1.10.10.10">
    <property type="entry name" value="Winged helix-like DNA-binding domain superfamily/Winged helix DNA-binding domain"/>
    <property type="match status" value="1"/>
</dbReference>
<gene>
    <name evidence="6" type="ORF">CHS0354_001998</name>
</gene>
<evidence type="ECO:0000256" key="1">
    <source>
        <dbReference type="ARBA" id="ARBA00022491"/>
    </source>
</evidence>
<dbReference type="InterPro" id="IPR021153">
    <property type="entry name" value="HrcA_C"/>
</dbReference>
<dbReference type="NCBIfam" id="TIGR00331">
    <property type="entry name" value="hrcA"/>
    <property type="match status" value="1"/>
</dbReference>
<evidence type="ECO:0000313" key="6">
    <source>
        <dbReference type="EMBL" id="KAK3604190.1"/>
    </source>
</evidence>
<dbReference type="GO" id="GO:0003677">
    <property type="term" value="F:DNA binding"/>
    <property type="evidence" value="ECO:0007669"/>
    <property type="project" value="InterPro"/>
</dbReference>
<keyword evidence="1" id="KW-0678">Repressor</keyword>
<dbReference type="SUPFAM" id="SSF55781">
    <property type="entry name" value="GAF domain-like"/>
    <property type="match status" value="1"/>
</dbReference>
<sequence length="340" mass="38596">MNTGHFLTEQTYISTGEPVGSRMLSKHEGVDLSPATLRNIMTDLTQKKLLEQPHTSAGRIPTDKGYRLYVDYRIPNQDIPVQTAERPLQLLPENSEKPDGIFRAVVDYLSGETKFMAVLTTPCPLDTVFKKLEFIRLSENRIVIVILTVAGMVFHKTVYLRDRIDDAILHEVSDMMTARFCDSSFRDIRENLSVVFSEDSGQENLRFSPVIRLCRKAFSVNEHGDLFSSGFENIYRMDSKIDHVYLSEFFRVMSDQQPIIRVLEQNAKQSHVSILIGDETNIEELSRFALVAAPYGTSHRQLGSVGVIGPKRMSYDRVCGLIKDTADRLSNELNAMMTHL</sequence>
<comment type="caution">
    <text evidence="6">The sequence shown here is derived from an EMBL/GenBank/DDBJ whole genome shotgun (WGS) entry which is preliminary data.</text>
</comment>
<protein>
    <recommendedName>
        <fullName evidence="5">Heat-inducible transcription repressor HrcA C-terminal domain-containing protein</fullName>
    </recommendedName>
</protein>
<name>A0AAE0T5F5_9BIVA</name>
<dbReference type="SUPFAM" id="SSF46785">
    <property type="entry name" value="Winged helix' DNA-binding domain"/>
    <property type="match status" value="1"/>
</dbReference>
<feature type="domain" description="Heat-inducible transcription repressor HrcA C-terminal" evidence="5">
    <location>
        <begin position="100"/>
        <end position="318"/>
    </location>
</feature>
<dbReference type="AlphaFoldDB" id="A0AAE0T5F5"/>
<dbReference type="PANTHER" id="PTHR34824">
    <property type="entry name" value="HEAT-INDUCIBLE TRANSCRIPTION REPRESSOR HRCA"/>
    <property type="match status" value="1"/>
</dbReference>
<dbReference type="InterPro" id="IPR023120">
    <property type="entry name" value="WHTH_transcript_rep_HrcA_IDD"/>
</dbReference>
<dbReference type="EMBL" id="JAEAOA010000186">
    <property type="protein sequence ID" value="KAK3604190.1"/>
    <property type="molecule type" value="Genomic_DNA"/>
</dbReference>
<evidence type="ECO:0000256" key="3">
    <source>
        <dbReference type="ARBA" id="ARBA00023016"/>
    </source>
</evidence>
<reference evidence="6" key="3">
    <citation type="submission" date="2023-05" db="EMBL/GenBank/DDBJ databases">
        <authorList>
            <person name="Smith C.H."/>
        </authorList>
    </citation>
    <scope>NUCLEOTIDE SEQUENCE</scope>
    <source>
        <strain evidence="6">CHS0354</strain>
        <tissue evidence="6">Mantle</tissue>
    </source>
</reference>
<proteinExistence type="inferred from homology"/>
<dbReference type="GO" id="GO:0045892">
    <property type="term" value="P:negative regulation of DNA-templated transcription"/>
    <property type="evidence" value="ECO:0007669"/>
    <property type="project" value="TreeGrafter"/>
</dbReference>
<dbReference type="PANTHER" id="PTHR34824:SF1">
    <property type="entry name" value="HEAT-INDUCIBLE TRANSCRIPTION REPRESSOR HRCA"/>
    <property type="match status" value="1"/>
</dbReference>
<dbReference type="Proteomes" id="UP001195483">
    <property type="component" value="Unassembled WGS sequence"/>
</dbReference>
<organism evidence="6 7">
    <name type="scientific">Potamilus streckersoni</name>
    <dbReference type="NCBI Taxonomy" id="2493646"/>
    <lineage>
        <taxon>Eukaryota</taxon>
        <taxon>Metazoa</taxon>
        <taxon>Spiralia</taxon>
        <taxon>Lophotrochozoa</taxon>
        <taxon>Mollusca</taxon>
        <taxon>Bivalvia</taxon>
        <taxon>Autobranchia</taxon>
        <taxon>Heteroconchia</taxon>
        <taxon>Palaeoheterodonta</taxon>
        <taxon>Unionida</taxon>
        <taxon>Unionoidea</taxon>
        <taxon>Unionidae</taxon>
        <taxon>Ambleminae</taxon>
        <taxon>Lampsilini</taxon>
        <taxon>Potamilus</taxon>
    </lineage>
</organism>
<keyword evidence="7" id="KW-1185">Reference proteome</keyword>
<dbReference type="Pfam" id="PF01628">
    <property type="entry name" value="HrcA"/>
    <property type="match status" value="1"/>
</dbReference>
<evidence type="ECO:0000259" key="5">
    <source>
        <dbReference type="Pfam" id="PF01628"/>
    </source>
</evidence>
<dbReference type="Gene3D" id="3.30.450.40">
    <property type="match status" value="1"/>
</dbReference>
<evidence type="ECO:0000313" key="7">
    <source>
        <dbReference type="Proteomes" id="UP001195483"/>
    </source>
</evidence>
<reference evidence="6" key="2">
    <citation type="journal article" date="2021" name="Genome Biol. Evol.">
        <title>Developing a high-quality reference genome for a parasitic bivalve with doubly uniparental inheritance (Bivalvia: Unionida).</title>
        <authorList>
            <person name="Smith C.H."/>
        </authorList>
    </citation>
    <scope>NUCLEOTIDE SEQUENCE</scope>
    <source>
        <strain evidence="6">CHS0354</strain>
        <tissue evidence="6">Mantle</tissue>
    </source>
</reference>
<reference evidence="6" key="1">
    <citation type="journal article" date="2021" name="Genome Biol. Evol.">
        <title>A High-Quality Reference Genome for a Parasitic Bivalve with Doubly Uniparental Inheritance (Bivalvia: Unionida).</title>
        <authorList>
            <person name="Smith C.H."/>
        </authorList>
    </citation>
    <scope>NUCLEOTIDE SEQUENCE</scope>
    <source>
        <strain evidence="6">CHS0354</strain>
    </source>
</reference>